<feature type="domain" description="DNA polymerase alpha/delta/epsilon subunit B" evidence="3">
    <location>
        <begin position="219"/>
        <end position="375"/>
    </location>
</feature>
<dbReference type="Pfam" id="PF04042">
    <property type="entry name" value="DNA_pol_E_B"/>
    <property type="match status" value="1"/>
</dbReference>
<dbReference type="HOGENOM" id="CLU_021763_2_0_1"/>
<keyword evidence="6" id="KW-1185">Reference proteome</keyword>
<keyword evidence="2" id="KW-0235">DNA replication</keyword>
<evidence type="ECO:0000313" key="5">
    <source>
        <dbReference type="EMBL" id="CAD27050.1"/>
    </source>
</evidence>
<reference evidence="5 6" key="2">
    <citation type="journal article" date="2009" name="BMC Genomics">
        <title>Identification of transcriptional signals in Encephalitozoon cuniculi widespread among Microsporidia phylum: support for accurate structural genome annotation.</title>
        <authorList>
            <person name="Peyretaillade E."/>
            <person name="Goncalves O."/>
            <person name="Terrat S."/>
            <person name="Dugat-Bony E."/>
            <person name="Wincker P."/>
            <person name="Cornman R.S."/>
            <person name="Evans J.D."/>
            <person name="Delbac F."/>
            <person name="Peyret P."/>
        </authorList>
    </citation>
    <scope>NUCLEOTIDE SEQUENCE [LARGE SCALE GENOMIC DNA]</scope>
    <source>
        <strain evidence="5 6">GB-M1</strain>
    </source>
</reference>
<gene>
    <name evidence="5" type="ordered locus">ECU09_0770</name>
</gene>
<dbReference type="RefSeq" id="NP_001402331.1">
    <property type="nucleotide sequence ID" value="NM_001415384.1"/>
</dbReference>
<dbReference type="Gene3D" id="2.40.50.430">
    <property type="match status" value="1"/>
</dbReference>
<dbReference type="GO" id="GO:0043625">
    <property type="term" value="C:delta DNA polymerase complex"/>
    <property type="evidence" value="ECO:0007669"/>
    <property type="project" value="TreeGrafter"/>
</dbReference>
<name>Q8SQN5_ENCCU</name>
<dbReference type="InterPro" id="IPR040663">
    <property type="entry name" value="DNA_pol_D_N"/>
</dbReference>
<dbReference type="GO" id="GO:0006271">
    <property type="term" value="P:DNA strand elongation involved in DNA replication"/>
    <property type="evidence" value="ECO:0007669"/>
    <property type="project" value="TreeGrafter"/>
</dbReference>
<dbReference type="PANTHER" id="PTHR10416:SF0">
    <property type="entry name" value="DNA POLYMERASE DELTA SUBUNIT 2"/>
    <property type="match status" value="1"/>
</dbReference>
<organism evidence="5 6">
    <name type="scientific">Encephalitozoon cuniculi (strain GB-M1)</name>
    <name type="common">Microsporidian parasite</name>
    <dbReference type="NCBI Taxonomy" id="284813"/>
    <lineage>
        <taxon>Eukaryota</taxon>
        <taxon>Fungi</taxon>
        <taxon>Fungi incertae sedis</taxon>
        <taxon>Microsporidia</taxon>
        <taxon>Unikaryonidae</taxon>
        <taxon>Encephalitozoon</taxon>
    </lineage>
</organism>
<sequence>MDLSSVNYEHQFNRTYDARLMELRPYIIRSAKASGTTPVLDAILDIEMGRGGERCVIVGTLFIASDLKPTIFDRIDRKSKKIKEIEAKTYHSQEVKYFLEDGSGKIELEFLDMKAVYRKHFVISTGMCIGVTGRMAEKGRFLAEDVLFPFSSPRGLPCTPRSQGPSQKLCFVSGLSIGGGNKNRERMMVIADYLRMVGVHEYVIIGCLFGGPREVDRQILSELDGILGYLGTSISLVPNIGDFGSRILPLEPIHPKLFASPVTSHPNPSSLVVDGRRILVTTRFVVEDLLKYLPQDLRDVQGEAFEYKMHLDMAEIGNLVPRNMADEKNIINALSTLVKVGHVCPTAPDTLQSVPFSEKDPFVVTDQTDYFCVGDTDRFLDGQSEDGATLLFTVPRFSRKHEVVILDMEARALDVVRFDMEDFD</sequence>
<dbReference type="Pfam" id="PF18018">
    <property type="entry name" value="DNA_pol_D_N"/>
    <property type="match status" value="1"/>
</dbReference>
<comment type="similarity">
    <text evidence="1">Belongs to the DNA polymerase delta/II small subunit family.</text>
</comment>
<dbReference type="KEGG" id="ecu:ECU09_0770"/>
<dbReference type="InterPro" id="IPR007185">
    <property type="entry name" value="DNA_pol_a/d/e_bsu"/>
</dbReference>
<dbReference type="VEuPathDB" id="MicrosporidiaDB:ECU09_0770"/>
<protein>
    <submittedName>
        <fullName evidence="5">DNA POLYMERASE DELTA SMALL SUBUNIT</fullName>
    </submittedName>
</protein>
<dbReference type="InParanoid" id="Q8SQN5"/>
<dbReference type="FunCoup" id="Q8SQN5">
    <property type="interactions" value="158"/>
</dbReference>
<accession>Q8SQN5</accession>
<dbReference type="Gene3D" id="3.60.21.50">
    <property type="match status" value="1"/>
</dbReference>
<dbReference type="OrthoDB" id="3763at2759"/>
<evidence type="ECO:0000259" key="3">
    <source>
        <dbReference type="Pfam" id="PF04042"/>
    </source>
</evidence>
<proteinExistence type="inferred from homology"/>
<evidence type="ECO:0000256" key="1">
    <source>
        <dbReference type="ARBA" id="ARBA00006035"/>
    </source>
</evidence>
<dbReference type="InterPro" id="IPR024826">
    <property type="entry name" value="DNA_pol_delta/II_ssu"/>
</dbReference>
<dbReference type="PANTHER" id="PTHR10416">
    <property type="entry name" value="DNA POLYMERASE DELTA SUBUNIT 2"/>
    <property type="match status" value="1"/>
</dbReference>
<evidence type="ECO:0000313" key="6">
    <source>
        <dbReference type="Proteomes" id="UP000000819"/>
    </source>
</evidence>
<evidence type="ECO:0000256" key="2">
    <source>
        <dbReference type="ARBA" id="ARBA00022705"/>
    </source>
</evidence>
<dbReference type="OMA" id="ICFIADL"/>
<reference evidence="5 6" key="1">
    <citation type="journal article" date="2001" name="Nature">
        <title>Genome sequence and gene compaction of the eukaryote parasite Encephalitozoon cuniculi.</title>
        <authorList>
            <person name="Katinka M.D."/>
            <person name="Duprat S."/>
            <person name="Cornillot E."/>
            <person name="Metenier G."/>
            <person name="Thomarat F."/>
            <person name="Prensier G."/>
            <person name="Barbe V."/>
            <person name="Peyretaillade E."/>
            <person name="Brottier P."/>
            <person name="Wincker P."/>
            <person name="Delbac F."/>
            <person name="El Alaoui H."/>
            <person name="Peyret P."/>
            <person name="Saurin W."/>
            <person name="Gouy M."/>
            <person name="Weissenbach J."/>
            <person name="Vivares C.P."/>
        </authorList>
    </citation>
    <scope>NUCLEOTIDE SEQUENCE [LARGE SCALE GENOMIC DNA]</scope>
    <source>
        <strain evidence="5 6">GB-M1</strain>
    </source>
</reference>
<dbReference type="AlphaFoldDB" id="Q8SQN5"/>
<dbReference type="STRING" id="284813.Q8SQN5"/>
<dbReference type="GO" id="GO:0003677">
    <property type="term" value="F:DNA binding"/>
    <property type="evidence" value="ECO:0007669"/>
    <property type="project" value="InterPro"/>
</dbReference>
<evidence type="ECO:0000259" key="4">
    <source>
        <dbReference type="Pfam" id="PF18018"/>
    </source>
</evidence>
<feature type="domain" description="DNA polymerase delta subunit OB-fold" evidence="4">
    <location>
        <begin position="11"/>
        <end position="146"/>
    </location>
</feature>
<dbReference type="GeneID" id="860416"/>
<dbReference type="EMBL" id="AL590451">
    <property type="protein sequence ID" value="CAD27050.1"/>
    <property type="molecule type" value="Genomic_DNA"/>
</dbReference>
<dbReference type="Proteomes" id="UP000000819">
    <property type="component" value="Chromosome IX"/>
</dbReference>